<gene>
    <name evidence="2" type="ORF">HYN49_00340</name>
</gene>
<dbReference type="InterPro" id="IPR002347">
    <property type="entry name" value="SDR_fam"/>
</dbReference>
<dbReference type="PRINTS" id="PR00080">
    <property type="entry name" value="SDRFAMILY"/>
</dbReference>
<dbReference type="Pfam" id="PF13561">
    <property type="entry name" value="adh_short_C2"/>
    <property type="match status" value="1"/>
</dbReference>
<evidence type="ECO:0000256" key="1">
    <source>
        <dbReference type="ARBA" id="ARBA00006484"/>
    </source>
</evidence>
<dbReference type="PANTHER" id="PTHR42760">
    <property type="entry name" value="SHORT-CHAIN DEHYDROGENASES/REDUCTASES FAMILY MEMBER"/>
    <property type="match status" value="1"/>
</dbReference>
<sequence length="256" mass="27963">MIQTFSLTGKTVVITGGYGYLGKAITESLRFHGALVYVLGRNEESFENTFEDKDNLFFQTCDVSETASIQQAFEAINKVRPIDILINNAFFSKGQSPETMSDEDWATGIDGTLNSVFKCIREIIPYFKASGSGKIINVSSMYGMVAPQFEVYDDFPQFLNPPHYGAAKAGILQLTRYYANYLGKYNINVNAVTPGPFPSGTVQETEGFIKALEVKTSLGRIGKPEDLAGAFVFLASGASNFITGQNIVVDGGWTSK</sequence>
<protein>
    <submittedName>
        <fullName evidence="2">Gluconate 5-dehydrogenase</fullName>
    </submittedName>
</protein>
<dbReference type="GO" id="GO:0030497">
    <property type="term" value="P:fatty acid elongation"/>
    <property type="evidence" value="ECO:0007669"/>
    <property type="project" value="TreeGrafter"/>
</dbReference>
<evidence type="ECO:0000313" key="2">
    <source>
        <dbReference type="EMBL" id="AWI24462.1"/>
    </source>
</evidence>
<comment type="similarity">
    <text evidence="1">Belongs to the short-chain dehydrogenases/reductases (SDR) family.</text>
</comment>
<dbReference type="Gene3D" id="3.40.50.720">
    <property type="entry name" value="NAD(P)-binding Rossmann-like Domain"/>
    <property type="match status" value="1"/>
</dbReference>
<keyword evidence="3" id="KW-1185">Reference proteome</keyword>
<dbReference type="PANTHER" id="PTHR42760:SF40">
    <property type="entry name" value="3-OXOACYL-[ACYL-CARRIER-PROTEIN] REDUCTASE, CHLOROPLASTIC"/>
    <property type="match status" value="1"/>
</dbReference>
<dbReference type="FunFam" id="3.40.50.720:FF:000084">
    <property type="entry name" value="Short-chain dehydrogenase reductase"/>
    <property type="match status" value="1"/>
</dbReference>
<name>A0A2S1SDM1_9FLAO</name>
<dbReference type="AlphaFoldDB" id="A0A2S1SDM1"/>
<proteinExistence type="inferred from homology"/>
<evidence type="ECO:0000313" key="3">
    <source>
        <dbReference type="Proteomes" id="UP000244937"/>
    </source>
</evidence>
<reference evidence="2 3" key="1">
    <citation type="submission" date="2018-05" db="EMBL/GenBank/DDBJ databases">
        <title>Genome sequencing of Flavobacterium sp. HYN0049.</title>
        <authorList>
            <person name="Yi H."/>
            <person name="Baek C."/>
        </authorList>
    </citation>
    <scope>NUCLEOTIDE SEQUENCE [LARGE SCALE GENOMIC DNA]</scope>
    <source>
        <strain evidence="2 3">HYN0049</strain>
    </source>
</reference>
<dbReference type="PRINTS" id="PR00081">
    <property type="entry name" value="GDHRDH"/>
</dbReference>
<dbReference type="InterPro" id="IPR036291">
    <property type="entry name" value="NAD(P)-bd_dom_sf"/>
</dbReference>
<dbReference type="RefSeq" id="WP_108902271.1">
    <property type="nucleotide sequence ID" value="NZ_CP029187.1"/>
</dbReference>
<dbReference type="SUPFAM" id="SSF51735">
    <property type="entry name" value="NAD(P)-binding Rossmann-fold domains"/>
    <property type="match status" value="1"/>
</dbReference>
<dbReference type="GO" id="GO:0016616">
    <property type="term" value="F:oxidoreductase activity, acting on the CH-OH group of donors, NAD or NADP as acceptor"/>
    <property type="evidence" value="ECO:0007669"/>
    <property type="project" value="TreeGrafter"/>
</dbReference>
<dbReference type="KEGG" id="fpal:HYN49_00340"/>
<dbReference type="Proteomes" id="UP000244937">
    <property type="component" value="Chromosome"/>
</dbReference>
<dbReference type="OrthoDB" id="9804774at2"/>
<dbReference type="EMBL" id="CP029187">
    <property type="protein sequence ID" value="AWI24462.1"/>
    <property type="molecule type" value="Genomic_DNA"/>
</dbReference>
<organism evidence="2 3">
    <name type="scientific">Flavobacterium pallidum</name>
    <dbReference type="NCBI Taxonomy" id="2172098"/>
    <lineage>
        <taxon>Bacteria</taxon>
        <taxon>Pseudomonadati</taxon>
        <taxon>Bacteroidota</taxon>
        <taxon>Flavobacteriia</taxon>
        <taxon>Flavobacteriales</taxon>
        <taxon>Flavobacteriaceae</taxon>
        <taxon>Flavobacterium</taxon>
    </lineage>
</organism>
<accession>A0A2S1SDM1</accession>